<dbReference type="AlphaFoldDB" id="A0A8X6R7G7"/>
<evidence type="ECO:0000313" key="2">
    <source>
        <dbReference type="Proteomes" id="UP000887159"/>
    </source>
</evidence>
<keyword evidence="2" id="KW-1185">Reference proteome</keyword>
<name>A0A8X6R7G7_TRICX</name>
<evidence type="ECO:0000313" key="1">
    <source>
        <dbReference type="EMBL" id="GFX86676.1"/>
    </source>
</evidence>
<accession>A0A8X6R7G7</accession>
<comment type="caution">
    <text evidence="1">The sequence shown here is derived from an EMBL/GenBank/DDBJ whole genome shotgun (WGS) entry which is preliminary data.</text>
</comment>
<gene>
    <name evidence="1" type="ORF">TNCV_1408751</name>
</gene>
<dbReference type="EMBL" id="BMAU01021013">
    <property type="protein sequence ID" value="GFX86676.1"/>
    <property type="molecule type" value="Genomic_DNA"/>
</dbReference>
<organism evidence="1 2">
    <name type="scientific">Trichonephila clavipes</name>
    <name type="common">Golden silk orbweaver</name>
    <name type="synonym">Nephila clavipes</name>
    <dbReference type="NCBI Taxonomy" id="2585209"/>
    <lineage>
        <taxon>Eukaryota</taxon>
        <taxon>Metazoa</taxon>
        <taxon>Ecdysozoa</taxon>
        <taxon>Arthropoda</taxon>
        <taxon>Chelicerata</taxon>
        <taxon>Arachnida</taxon>
        <taxon>Araneae</taxon>
        <taxon>Araneomorphae</taxon>
        <taxon>Entelegynae</taxon>
        <taxon>Araneoidea</taxon>
        <taxon>Nephilidae</taxon>
        <taxon>Trichonephila</taxon>
    </lineage>
</organism>
<proteinExistence type="predicted"/>
<reference evidence="1" key="1">
    <citation type="submission" date="2020-08" db="EMBL/GenBank/DDBJ databases">
        <title>Multicomponent nature underlies the extraordinary mechanical properties of spider dragline silk.</title>
        <authorList>
            <person name="Kono N."/>
            <person name="Nakamura H."/>
            <person name="Mori M."/>
            <person name="Yoshida Y."/>
            <person name="Ohtoshi R."/>
            <person name="Malay A.D."/>
            <person name="Moran D.A.P."/>
            <person name="Tomita M."/>
            <person name="Numata K."/>
            <person name="Arakawa K."/>
        </authorList>
    </citation>
    <scope>NUCLEOTIDE SEQUENCE</scope>
</reference>
<protein>
    <submittedName>
        <fullName evidence="1">Uncharacterized protein</fullName>
    </submittedName>
</protein>
<sequence length="70" mass="7624">MGSTKRRKGKQSTAAAACKALKSARCFLLGIIARTSHILCHKTMLLTLSPVNTCKVLLSKKKPNVFPEII</sequence>
<dbReference type="Proteomes" id="UP000887159">
    <property type="component" value="Unassembled WGS sequence"/>
</dbReference>